<protein>
    <submittedName>
        <fullName evidence="1">Uncharacterized protein</fullName>
    </submittedName>
</protein>
<sequence length="90" mass="10265">MSKSGGKSLTYLFQSKKRSRNVALIRNLIGTHKGTDAHCQTLSKPVHFRLQVNRGNPFVHCAKEPIYQANARNITTFRPRRIVCWNKTVA</sequence>
<name>A0ACB0ZI52_MELEN</name>
<dbReference type="Proteomes" id="UP001497535">
    <property type="component" value="Unassembled WGS sequence"/>
</dbReference>
<gene>
    <name evidence="1" type="ORF">MENTE1834_LOCUS25005</name>
</gene>
<evidence type="ECO:0000313" key="1">
    <source>
        <dbReference type="EMBL" id="CAK5077971.1"/>
    </source>
</evidence>
<dbReference type="EMBL" id="CAVMJV010000035">
    <property type="protein sequence ID" value="CAK5077971.1"/>
    <property type="molecule type" value="Genomic_DNA"/>
</dbReference>
<evidence type="ECO:0000313" key="2">
    <source>
        <dbReference type="Proteomes" id="UP001497535"/>
    </source>
</evidence>
<comment type="caution">
    <text evidence="1">The sequence shown here is derived from an EMBL/GenBank/DDBJ whole genome shotgun (WGS) entry which is preliminary data.</text>
</comment>
<keyword evidence="2" id="KW-1185">Reference proteome</keyword>
<organism evidence="1 2">
    <name type="scientific">Meloidogyne enterolobii</name>
    <name type="common">Root-knot nematode worm</name>
    <name type="synonym">Meloidogyne mayaguensis</name>
    <dbReference type="NCBI Taxonomy" id="390850"/>
    <lineage>
        <taxon>Eukaryota</taxon>
        <taxon>Metazoa</taxon>
        <taxon>Ecdysozoa</taxon>
        <taxon>Nematoda</taxon>
        <taxon>Chromadorea</taxon>
        <taxon>Rhabditida</taxon>
        <taxon>Tylenchina</taxon>
        <taxon>Tylenchomorpha</taxon>
        <taxon>Tylenchoidea</taxon>
        <taxon>Meloidogynidae</taxon>
        <taxon>Meloidogyninae</taxon>
        <taxon>Meloidogyne</taxon>
    </lineage>
</organism>
<accession>A0ACB0ZI52</accession>
<proteinExistence type="predicted"/>
<reference evidence="1" key="1">
    <citation type="submission" date="2023-11" db="EMBL/GenBank/DDBJ databases">
        <authorList>
            <person name="Poullet M."/>
        </authorList>
    </citation>
    <scope>NUCLEOTIDE SEQUENCE</scope>
    <source>
        <strain evidence="1">E1834</strain>
    </source>
</reference>